<gene>
    <name evidence="1" type="ORF">M2A_0085</name>
</gene>
<comment type="caution">
    <text evidence="1">The sequence shown here is derived from an EMBL/GenBank/DDBJ whole genome shotgun (WGS) entry which is preliminary data.</text>
</comment>
<dbReference type="STRING" id="1333998.M2A_0085"/>
<dbReference type="Proteomes" id="UP000028702">
    <property type="component" value="Unassembled WGS sequence"/>
</dbReference>
<proteinExistence type="predicted"/>
<sequence>MNGALSLSSLATSSSVMMSKTRVRKLAQVVPVNSFPSLALRKLSDPIRRVRCCGGVFRNFGSRVFTSEITNPVMAKLRIEAMRVNSAIFTALGLRPPLARRPTNIDDEITTSPELPIVKYWIRYGLFRKAGVVDSSVIRYFSPFIGGGRAD</sequence>
<keyword evidence="2" id="KW-1185">Reference proteome</keyword>
<accession>A0A081B6B8</accession>
<dbReference type="EMBL" id="BBIO01000001">
    <property type="protein sequence ID" value="GAK43586.1"/>
    <property type="molecule type" value="Genomic_DNA"/>
</dbReference>
<evidence type="ECO:0000313" key="2">
    <source>
        <dbReference type="Proteomes" id="UP000028702"/>
    </source>
</evidence>
<evidence type="ECO:0000313" key="1">
    <source>
        <dbReference type="EMBL" id="GAK43586.1"/>
    </source>
</evidence>
<organism evidence="1 2">
    <name type="scientific">Tepidicaulis marinus</name>
    <dbReference type="NCBI Taxonomy" id="1333998"/>
    <lineage>
        <taxon>Bacteria</taxon>
        <taxon>Pseudomonadati</taxon>
        <taxon>Pseudomonadota</taxon>
        <taxon>Alphaproteobacteria</taxon>
        <taxon>Hyphomicrobiales</taxon>
        <taxon>Parvibaculaceae</taxon>
        <taxon>Tepidicaulis</taxon>
    </lineage>
</organism>
<name>A0A081B6B8_9HYPH</name>
<dbReference type="AlphaFoldDB" id="A0A081B6B8"/>
<protein>
    <submittedName>
        <fullName evidence="1">Conserved protein</fullName>
    </submittedName>
</protein>
<reference evidence="1 2" key="1">
    <citation type="submission" date="2014-07" db="EMBL/GenBank/DDBJ databases">
        <title>Tepidicaulis marinum gen. nov., sp. nov., a novel marine bacterium denitrifying nitrate to nitrous oxide strictly under microaerobic conditions.</title>
        <authorList>
            <person name="Takeuchi M."/>
            <person name="Yamagishi T."/>
            <person name="Kamagata Y."/>
            <person name="Oshima K."/>
            <person name="Hattori M."/>
            <person name="Katayama T."/>
            <person name="Hanada S."/>
            <person name="Tamaki H."/>
            <person name="Marumo K."/>
            <person name="Maeda H."/>
            <person name="Nedachi M."/>
            <person name="Iwasaki W."/>
            <person name="Suwa Y."/>
            <person name="Sakata S."/>
        </authorList>
    </citation>
    <scope>NUCLEOTIDE SEQUENCE [LARGE SCALE GENOMIC DNA]</scope>
    <source>
        <strain evidence="1 2">MA2</strain>
    </source>
</reference>